<organism evidence="1">
    <name type="scientific">Rhizophora mucronata</name>
    <name type="common">Asiatic mangrove</name>
    <dbReference type="NCBI Taxonomy" id="61149"/>
    <lineage>
        <taxon>Eukaryota</taxon>
        <taxon>Viridiplantae</taxon>
        <taxon>Streptophyta</taxon>
        <taxon>Embryophyta</taxon>
        <taxon>Tracheophyta</taxon>
        <taxon>Spermatophyta</taxon>
        <taxon>Magnoliopsida</taxon>
        <taxon>eudicotyledons</taxon>
        <taxon>Gunneridae</taxon>
        <taxon>Pentapetalae</taxon>
        <taxon>rosids</taxon>
        <taxon>fabids</taxon>
        <taxon>Malpighiales</taxon>
        <taxon>Rhizophoraceae</taxon>
        <taxon>Rhizophora</taxon>
    </lineage>
</organism>
<dbReference type="EMBL" id="GGEC01077022">
    <property type="protein sequence ID" value="MBX57506.1"/>
    <property type="molecule type" value="Transcribed_RNA"/>
</dbReference>
<name>A0A2P2PRZ6_RHIMU</name>
<proteinExistence type="predicted"/>
<sequence>MKDSLRSLVRKARGYDDILTH</sequence>
<accession>A0A2P2PRZ6</accession>
<dbReference type="AlphaFoldDB" id="A0A2P2PRZ6"/>
<evidence type="ECO:0000313" key="1">
    <source>
        <dbReference type="EMBL" id="MBX57506.1"/>
    </source>
</evidence>
<reference evidence="1" key="1">
    <citation type="submission" date="2018-02" db="EMBL/GenBank/DDBJ databases">
        <title>Rhizophora mucronata_Transcriptome.</title>
        <authorList>
            <person name="Meera S.P."/>
            <person name="Sreeshan A."/>
            <person name="Augustine A."/>
        </authorList>
    </citation>
    <scope>NUCLEOTIDE SEQUENCE</scope>
    <source>
        <tissue evidence="1">Leaf</tissue>
    </source>
</reference>
<protein>
    <submittedName>
        <fullName evidence="1">Uncharacterized protein</fullName>
    </submittedName>
</protein>